<dbReference type="Proteomes" id="UP000198992">
    <property type="component" value="Unassembled WGS sequence"/>
</dbReference>
<name>A0A1H4TQE1_9BRAD</name>
<dbReference type="InterPro" id="IPR004843">
    <property type="entry name" value="Calcineurin-like_PHP"/>
</dbReference>
<dbReference type="GO" id="GO:0016787">
    <property type="term" value="F:hydrolase activity"/>
    <property type="evidence" value="ECO:0007669"/>
    <property type="project" value="UniProtKB-KW"/>
</dbReference>
<gene>
    <name evidence="6" type="ORF">SAMN05444164_2197</name>
</gene>
<dbReference type="PANTHER" id="PTHR42988">
    <property type="entry name" value="PHOSPHOHYDROLASE"/>
    <property type="match status" value="1"/>
</dbReference>
<dbReference type="InterPro" id="IPR050884">
    <property type="entry name" value="CNP_phosphodiesterase-III"/>
</dbReference>
<feature type="domain" description="Calcineurin-like phosphoesterase" evidence="5">
    <location>
        <begin position="1"/>
        <end position="192"/>
    </location>
</feature>
<dbReference type="RefSeq" id="WP_092115503.1">
    <property type="nucleotide sequence ID" value="NZ_FNTH01000001.1"/>
</dbReference>
<keyword evidence="1" id="KW-0479">Metal-binding</keyword>
<comment type="similarity">
    <text evidence="4">Belongs to the cyclic nucleotide phosphodiesterase class-III family.</text>
</comment>
<dbReference type="SUPFAM" id="SSF56300">
    <property type="entry name" value="Metallo-dependent phosphatases"/>
    <property type="match status" value="1"/>
</dbReference>
<proteinExistence type="inferred from homology"/>
<dbReference type="GO" id="GO:0046872">
    <property type="term" value="F:metal ion binding"/>
    <property type="evidence" value="ECO:0007669"/>
    <property type="project" value="UniProtKB-KW"/>
</dbReference>
<dbReference type="PANTHER" id="PTHR42988:SF2">
    <property type="entry name" value="CYCLIC NUCLEOTIDE PHOSPHODIESTERASE CBUA0032-RELATED"/>
    <property type="match status" value="1"/>
</dbReference>
<keyword evidence="3" id="KW-0408">Iron</keyword>
<evidence type="ECO:0000256" key="2">
    <source>
        <dbReference type="ARBA" id="ARBA00022801"/>
    </source>
</evidence>
<reference evidence="6 7" key="1">
    <citation type="submission" date="2016-10" db="EMBL/GenBank/DDBJ databases">
        <authorList>
            <person name="de Groot N.N."/>
        </authorList>
    </citation>
    <scope>NUCLEOTIDE SEQUENCE [LARGE SCALE GENOMIC DNA]</scope>
    <source>
        <strain evidence="6 7">MT12</strain>
    </source>
</reference>
<evidence type="ECO:0000256" key="3">
    <source>
        <dbReference type="ARBA" id="ARBA00023004"/>
    </source>
</evidence>
<sequence length="266" mass="29496">MKLIHMSDIHLTAPGRTIFGRDPLLNFERALDHVLADHRDAELMVISGDLSDLGDLADYQLLRERLSRFPIPTRLCIGNHDHRETFLGVFPECADADGFAQGVHDASFGRCLLLDTYEPQTAAGSFCNARQAWLEWQLSEHDGPFVLFMHHNPFPTHIAPVDRIGLLDDAAFRSIVAKHRSKIRHIFFGHCHMVLSGSVAGVPTTSLRGTNHASYPVFAEVLTVAHLPESYGVAFIGADYVTVHMVEFGYRGEILSEDSPSQAVIG</sequence>
<keyword evidence="2" id="KW-0378">Hydrolase</keyword>
<evidence type="ECO:0000313" key="6">
    <source>
        <dbReference type="EMBL" id="SEC58291.1"/>
    </source>
</evidence>
<dbReference type="AlphaFoldDB" id="A0A1H4TQE1"/>
<accession>A0A1H4TQE1</accession>
<protein>
    <submittedName>
        <fullName evidence="6">Calcineurin-like phosphoesterase</fullName>
    </submittedName>
</protein>
<dbReference type="Gene3D" id="3.60.21.10">
    <property type="match status" value="1"/>
</dbReference>
<evidence type="ECO:0000259" key="5">
    <source>
        <dbReference type="Pfam" id="PF00149"/>
    </source>
</evidence>
<evidence type="ECO:0000256" key="1">
    <source>
        <dbReference type="ARBA" id="ARBA00022723"/>
    </source>
</evidence>
<evidence type="ECO:0000256" key="4">
    <source>
        <dbReference type="ARBA" id="ARBA00025742"/>
    </source>
</evidence>
<evidence type="ECO:0000313" key="7">
    <source>
        <dbReference type="Proteomes" id="UP000198992"/>
    </source>
</evidence>
<organism evidence="6 7">
    <name type="scientific">Bradyrhizobium erythrophlei</name>
    <dbReference type="NCBI Taxonomy" id="1437360"/>
    <lineage>
        <taxon>Bacteria</taxon>
        <taxon>Pseudomonadati</taxon>
        <taxon>Pseudomonadota</taxon>
        <taxon>Alphaproteobacteria</taxon>
        <taxon>Hyphomicrobiales</taxon>
        <taxon>Nitrobacteraceae</taxon>
        <taxon>Bradyrhizobium</taxon>
    </lineage>
</organism>
<dbReference type="Pfam" id="PF00149">
    <property type="entry name" value="Metallophos"/>
    <property type="match status" value="1"/>
</dbReference>
<dbReference type="OrthoDB" id="651281at2"/>
<dbReference type="EMBL" id="FNTH01000001">
    <property type="protein sequence ID" value="SEC58291.1"/>
    <property type="molecule type" value="Genomic_DNA"/>
</dbReference>
<dbReference type="InterPro" id="IPR029052">
    <property type="entry name" value="Metallo-depent_PP-like"/>
</dbReference>